<evidence type="ECO:0000256" key="4">
    <source>
        <dbReference type="ARBA" id="ARBA00022691"/>
    </source>
</evidence>
<evidence type="ECO:0000256" key="2">
    <source>
        <dbReference type="ARBA" id="ARBA00022603"/>
    </source>
</evidence>
<name>A0A1Y5PB37_9MYCO</name>
<proteinExistence type="inferred from homology"/>
<dbReference type="EMBL" id="FLQS01000012">
    <property type="protein sequence ID" value="SBS74680.1"/>
    <property type="molecule type" value="Genomic_DNA"/>
</dbReference>
<reference evidence="6" key="1">
    <citation type="submission" date="2016-03" db="EMBL/GenBank/DDBJ databases">
        <authorList>
            <person name="Ploux O."/>
        </authorList>
    </citation>
    <scope>NUCLEOTIDE SEQUENCE</scope>
    <source>
        <strain evidence="6">UC10</strain>
    </source>
</reference>
<dbReference type="SUPFAM" id="SSF53335">
    <property type="entry name" value="S-adenosyl-L-methionine-dependent methyltransferases"/>
    <property type="match status" value="1"/>
</dbReference>
<dbReference type="GO" id="GO:0008757">
    <property type="term" value="F:S-adenosylmethionine-dependent methyltransferase activity"/>
    <property type="evidence" value="ECO:0007669"/>
    <property type="project" value="TreeGrafter"/>
</dbReference>
<evidence type="ECO:0000259" key="5">
    <source>
        <dbReference type="Pfam" id="PF05175"/>
    </source>
</evidence>
<keyword evidence="2 6" id="KW-0489">Methyltransferase</keyword>
<comment type="similarity">
    <text evidence="1">Belongs to the eukaryotic/archaeal PrmC-related family.</text>
</comment>
<dbReference type="Gene3D" id="3.40.50.150">
    <property type="entry name" value="Vaccinia Virus protein VP39"/>
    <property type="match status" value="1"/>
</dbReference>
<sequence>MSNAVVWPAIAERPTLTILYPDVQDAVSSAAGVYAPQHDSHLLIEAMTRSGAVSGRRVLDLCTGSGAVAIAAAQSGARNVTAFDISPRAVEYATSNAAEAGVRIDARVGMWVDAFISGPYDVVVSNPPYVPTGPDADLENIPLEVGPPTAWNAGLDGREVLNPLCDAAPELLTVGGTILIVQSELADTEQSLRRLRGGGLRAEVVLSQLIPFGPVLRARAKWMESIGMLPVGRREEEIVVIRAEKR</sequence>
<protein>
    <submittedName>
        <fullName evidence="6">Methylase</fullName>
    </submittedName>
</protein>
<keyword evidence="4" id="KW-0949">S-adenosyl-L-methionine</keyword>
<dbReference type="GO" id="GO:0032259">
    <property type="term" value="P:methylation"/>
    <property type="evidence" value="ECO:0007669"/>
    <property type="project" value="UniProtKB-KW"/>
</dbReference>
<dbReference type="PANTHER" id="PTHR45875:SF1">
    <property type="entry name" value="METHYLTRANSFERASE N6AMT1"/>
    <property type="match status" value="1"/>
</dbReference>
<organism evidence="6">
    <name type="scientific">uncultured Mycobacterium sp</name>
    <dbReference type="NCBI Taxonomy" id="171292"/>
    <lineage>
        <taxon>Bacteria</taxon>
        <taxon>Bacillati</taxon>
        <taxon>Actinomycetota</taxon>
        <taxon>Actinomycetes</taxon>
        <taxon>Mycobacteriales</taxon>
        <taxon>Mycobacteriaceae</taxon>
        <taxon>Mycobacterium</taxon>
        <taxon>environmental samples</taxon>
    </lineage>
</organism>
<evidence type="ECO:0000256" key="1">
    <source>
        <dbReference type="ARBA" id="ARBA00006149"/>
    </source>
</evidence>
<feature type="domain" description="Methyltransferase small" evidence="5">
    <location>
        <begin position="29"/>
        <end position="130"/>
    </location>
</feature>
<gene>
    <name evidence="6" type="ORF">MHPYR_20159</name>
</gene>
<dbReference type="AlphaFoldDB" id="A0A1Y5PB37"/>
<dbReference type="Pfam" id="PF05175">
    <property type="entry name" value="MTS"/>
    <property type="match status" value="1"/>
</dbReference>
<dbReference type="GO" id="GO:0008170">
    <property type="term" value="F:N-methyltransferase activity"/>
    <property type="evidence" value="ECO:0007669"/>
    <property type="project" value="UniProtKB-ARBA"/>
</dbReference>
<dbReference type="InterPro" id="IPR004557">
    <property type="entry name" value="PrmC-related"/>
</dbReference>
<dbReference type="GO" id="GO:0008276">
    <property type="term" value="F:protein methyltransferase activity"/>
    <property type="evidence" value="ECO:0007669"/>
    <property type="project" value="TreeGrafter"/>
</dbReference>
<dbReference type="InterPro" id="IPR029063">
    <property type="entry name" value="SAM-dependent_MTases_sf"/>
</dbReference>
<dbReference type="GO" id="GO:0003676">
    <property type="term" value="F:nucleic acid binding"/>
    <property type="evidence" value="ECO:0007669"/>
    <property type="project" value="InterPro"/>
</dbReference>
<keyword evidence="3" id="KW-0808">Transferase</keyword>
<dbReference type="CDD" id="cd02440">
    <property type="entry name" value="AdoMet_MTases"/>
    <property type="match status" value="1"/>
</dbReference>
<dbReference type="InterPro" id="IPR002052">
    <property type="entry name" value="DNA_methylase_N6_adenine_CS"/>
</dbReference>
<dbReference type="PROSITE" id="PS00092">
    <property type="entry name" value="N6_MTASE"/>
    <property type="match status" value="1"/>
</dbReference>
<accession>A0A1Y5PB37</accession>
<dbReference type="GO" id="GO:0035657">
    <property type="term" value="C:eRF1 methyltransferase complex"/>
    <property type="evidence" value="ECO:0007669"/>
    <property type="project" value="TreeGrafter"/>
</dbReference>
<dbReference type="InterPro" id="IPR052190">
    <property type="entry name" value="Euk-Arch_PrmC-MTase"/>
</dbReference>
<evidence type="ECO:0000256" key="3">
    <source>
        <dbReference type="ARBA" id="ARBA00022679"/>
    </source>
</evidence>
<dbReference type="PANTHER" id="PTHR45875">
    <property type="entry name" value="METHYLTRANSFERASE N6AMT1"/>
    <property type="match status" value="1"/>
</dbReference>
<dbReference type="NCBIfam" id="TIGR00537">
    <property type="entry name" value="hemK_rel_arch"/>
    <property type="match status" value="1"/>
</dbReference>
<dbReference type="InterPro" id="IPR007848">
    <property type="entry name" value="Small_mtfrase_dom"/>
</dbReference>
<evidence type="ECO:0000313" key="6">
    <source>
        <dbReference type="EMBL" id="SBS74680.1"/>
    </source>
</evidence>